<keyword evidence="8" id="KW-1133">Transmembrane helix</keyword>
<feature type="binding site" evidence="7">
    <location>
        <position position="120"/>
    </location>
    <ligand>
        <name>[4Fe-4S] cluster</name>
        <dbReference type="ChEBI" id="CHEBI:49883"/>
        <label>4</label>
    </ligand>
</feature>
<dbReference type="KEGG" id="sgy:Sgly_2187"/>
<dbReference type="SUPFAM" id="SSF54862">
    <property type="entry name" value="4Fe-4S ferredoxins"/>
    <property type="match status" value="1"/>
</dbReference>
<dbReference type="RefSeq" id="WP_013625340.1">
    <property type="nucleotide sequence ID" value="NC_015172.1"/>
</dbReference>
<dbReference type="GO" id="GO:0046872">
    <property type="term" value="F:metal ion binding"/>
    <property type="evidence" value="ECO:0007669"/>
    <property type="project" value="UniProtKB-KW"/>
</dbReference>
<reference evidence="10 12" key="1">
    <citation type="journal article" date="2011" name="Stand. Genomic Sci.">
        <title>Complete genome sequence of Syntrophobotulus glycolicus type strain (FlGlyR).</title>
        <authorList>
            <person name="Han C."/>
            <person name="Mwirichia R."/>
            <person name="Chertkov O."/>
            <person name="Held B."/>
            <person name="Lapidus A."/>
            <person name="Nolan M."/>
            <person name="Lucas S."/>
            <person name="Hammon N."/>
            <person name="Deshpande S."/>
            <person name="Cheng J.F."/>
            <person name="Tapia R."/>
            <person name="Goodwin L."/>
            <person name="Pitluck S."/>
            <person name="Huntemann M."/>
            <person name="Liolios K."/>
            <person name="Ivanova N."/>
            <person name="Pagani I."/>
            <person name="Mavromatis K."/>
            <person name="Ovchinikova G."/>
            <person name="Pati A."/>
            <person name="Chen A."/>
            <person name="Palaniappan K."/>
            <person name="Land M."/>
            <person name="Hauser L."/>
            <person name="Brambilla E.M."/>
            <person name="Rohde M."/>
            <person name="Spring S."/>
            <person name="Sikorski J."/>
            <person name="Goker M."/>
            <person name="Woyke T."/>
            <person name="Bristow J."/>
            <person name="Eisen J.A."/>
            <person name="Markowitz V."/>
            <person name="Hugenholtz P."/>
            <person name="Kyrpides N.C."/>
            <person name="Klenk H.P."/>
            <person name="Detter J.C."/>
        </authorList>
    </citation>
    <scope>NUCLEOTIDE SEQUENCE [LARGE SCALE GENOMIC DNA]</scope>
    <source>
        <strain evidence="10">DSM 8271</strain>
        <strain evidence="12">DSM 8271 / FlGlyR</strain>
    </source>
</reference>
<dbReference type="InterPro" id="IPR017900">
    <property type="entry name" value="4Fe4S_Fe_S_CS"/>
</dbReference>
<feature type="binding site" evidence="7">
    <location>
        <position position="96"/>
    </location>
    <ligand>
        <name>[4Fe-4S] cluster</name>
        <dbReference type="ChEBI" id="CHEBI:49883"/>
        <label>3</label>
    </ligand>
</feature>
<feature type="binding site" evidence="7">
    <location>
        <position position="130"/>
    </location>
    <ligand>
        <name>[4Fe-4S] cluster</name>
        <dbReference type="ChEBI" id="CHEBI:49883"/>
        <label>3</label>
    </ligand>
</feature>
<dbReference type="HOGENOM" id="CLU_043374_0_0_9"/>
<feature type="binding site" evidence="7">
    <location>
        <position position="25"/>
    </location>
    <ligand>
        <name>[4Fe-4S] cluster</name>
        <dbReference type="ChEBI" id="CHEBI:49883"/>
        <label>1</label>
    </ligand>
</feature>
<dbReference type="PROSITE" id="PS00198">
    <property type="entry name" value="4FE4S_FER_1"/>
    <property type="match status" value="1"/>
</dbReference>
<evidence type="ECO:0000256" key="4">
    <source>
        <dbReference type="ARBA" id="ARBA00022737"/>
    </source>
</evidence>
<keyword evidence="3 7" id="KW-0479">Metal-binding</keyword>
<dbReference type="OrthoDB" id="9810688at2"/>
<dbReference type="KEGG" id="sgy:Sgly_2184"/>
<keyword evidence="5 7" id="KW-0408">Iron</keyword>
<feature type="binding site" evidence="7">
    <location>
        <position position="149"/>
    </location>
    <ligand>
        <name>[4Fe-4S] cluster</name>
        <dbReference type="ChEBI" id="CHEBI:49883"/>
        <label>2</label>
    </ligand>
</feature>
<dbReference type="EMBL" id="CP002547">
    <property type="protein sequence ID" value="ADY56473.1"/>
    <property type="molecule type" value="Genomic_DNA"/>
</dbReference>
<keyword evidence="6 7" id="KW-0411">Iron-sulfur</keyword>
<dbReference type="InterPro" id="IPR014603">
    <property type="entry name" value="Formate_DH_Fe-S_su"/>
</dbReference>
<dbReference type="CDD" id="cd10561">
    <property type="entry name" value="HybA_like"/>
    <property type="match status" value="1"/>
</dbReference>
<comment type="cofactor">
    <cofactor evidence="7">
        <name>[4Fe-4S] cluster</name>
        <dbReference type="ChEBI" id="CHEBI:49883"/>
    </cofactor>
    <text evidence="7">Binds 4 [4Fe-4S] clusters per subunit.</text>
</comment>
<feature type="binding site" evidence="7">
    <location>
        <position position="32"/>
    </location>
    <ligand>
        <name>[4Fe-4S] cluster</name>
        <dbReference type="ChEBI" id="CHEBI:49883"/>
        <label>2</label>
    </ligand>
</feature>
<sequence>MSSEVKTENSKSYGVLVDIPKCIGCESCSVACKLWNELEWTAEEKTKTAIDRAKEPNKGLWPEEWTAINHYDLEKDGSPAWRFVKTQCMHCEEPVCASACFSKAFQKLPQGPVIYDQSLCVGCRYCMMACPFDVLTYEWKKAIPGVKKCQMCPTRVANNEAPACASVCPTGAIIFGEREELLAEAKKRIKENGYVDRVFGEKEAGGTQWLYISDVPFEQMRFNTNVTTKPMPSYTAGYMKMTPIVGLSWAAILAGLYVYNNKGKDHLG</sequence>
<evidence type="ECO:0000259" key="9">
    <source>
        <dbReference type="PROSITE" id="PS51379"/>
    </source>
</evidence>
<dbReference type="STRING" id="645991.Sgly_2184"/>
<evidence type="ECO:0000256" key="2">
    <source>
        <dbReference type="ARBA" id="ARBA00022485"/>
    </source>
</evidence>
<dbReference type="GO" id="GO:0051539">
    <property type="term" value="F:4 iron, 4 sulfur cluster binding"/>
    <property type="evidence" value="ECO:0007669"/>
    <property type="project" value="UniProtKB-KW"/>
</dbReference>
<organism evidence="10 12">
    <name type="scientific">Syntrophobotulus glycolicus (strain DSM 8271 / FlGlyR)</name>
    <dbReference type="NCBI Taxonomy" id="645991"/>
    <lineage>
        <taxon>Bacteria</taxon>
        <taxon>Bacillati</taxon>
        <taxon>Bacillota</taxon>
        <taxon>Clostridia</taxon>
        <taxon>Eubacteriales</taxon>
        <taxon>Desulfitobacteriaceae</taxon>
        <taxon>Syntrophobotulus</taxon>
    </lineage>
</organism>
<keyword evidence="8" id="KW-0472">Membrane</keyword>
<evidence type="ECO:0000256" key="1">
    <source>
        <dbReference type="ARBA" id="ARBA00004196"/>
    </source>
</evidence>
<dbReference type="PANTHER" id="PTHR43545">
    <property type="entry name" value="FORMATE DEHYDROGENASE, NITRATE-INDUCIBLE, IRON-SULFUR SUBUNIT"/>
    <property type="match status" value="1"/>
</dbReference>
<proteinExistence type="predicted"/>
<dbReference type="InterPro" id="IPR051555">
    <property type="entry name" value="FDH_Electron_Transfer_Unit"/>
</dbReference>
<evidence type="ECO:0000313" key="12">
    <source>
        <dbReference type="Proteomes" id="UP000007488"/>
    </source>
</evidence>
<dbReference type="PROSITE" id="PS51379">
    <property type="entry name" value="4FE4S_FER_2"/>
    <property type="match status" value="2"/>
</dbReference>
<keyword evidence="2 7" id="KW-0004">4Fe-4S</keyword>
<feature type="binding site" evidence="7">
    <location>
        <position position="164"/>
    </location>
    <ligand>
        <name>[4Fe-4S] cluster</name>
        <dbReference type="ChEBI" id="CHEBI:49883"/>
        <label>2</label>
    </ligand>
</feature>
<dbReference type="Pfam" id="PF13247">
    <property type="entry name" value="Fer4_11"/>
    <property type="match status" value="1"/>
</dbReference>
<keyword evidence="4" id="KW-0677">Repeat</keyword>
<comment type="subcellular location">
    <subcellularLocation>
        <location evidence="1">Cell envelope</location>
    </subcellularLocation>
</comment>
<reference evidence="12" key="2">
    <citation type="submission" date="2011-02" db="EMBL/GenBank/DDBJ databases">
        <title>The complete genome of Syntrophobotulus glycolicus DSM 8271.</title>
        <authorList>
            <person name="Lucas S."/>
            <person name="Copeland A."/>
            <person name="Lapidus A."/>
            <person name="Bruce D."/>
            <person name="Goodwin L."/>
            <person name="Pitluck S."/>
            <person name="Kyrpides N."/>
            <person name="Mavromatis K."/>
            <person name="Pagani I."/>
            <person name="Ivanova N."/>
            <person name="Mikhailova N."/>
            <person name="Chertkov O."/>
            <person name="Held B."/>
            <person name="Detter J.C."/>
            <person name="Tapia R."/>
            <person name="Han C."/>
            <person name="Land M."/>
            <person name="Hauser L."/>
            <person name="Markowitz V."/>
            <person name="Cheng J.-F."/>
            <person name="Hugenholtz P."/>
            <person name="Woyke T."/>
            <person name="Wu D."/>
            <person name="Spring S."/>
            <person name="Schroeder M."/>
            <person name="Brambilla E."/>
            <person name="Klenk H.-P."/>
            <person name="Eisen J.A."/>
        </authorList>
    </citation>
    <scope>NUCLEOTIDE SEQUENCE [LARGE SCALE GENOMIC DNA]</scope>
    <source>
        <strain evidence="12">DSM 8271 / FlGlyR</strain>
    </source>
</reference>
<evidence type="ECO:0000313" key="10">
    <source>
        <dbReference type="EMBL" id="ADY56473.1"/>
    </source>
</evidence>
<evidence type="ECO:0000256" key="8">
    <source>
        <dbReference type="SAM" id="Phobius"/>
    </source>
</evidence>
<feature type="domain" description="4Fe-4S ferredoxin-type" evidence="9">
    <location>
        <begin position="111"/>
        <end position="140"/>
    </location>
</feature>
<dbReference type="Gene3D" id="3.30.70.20">
    <property type="match status" value="2"/>
</dbReference>
<dbReference type="GO" id="GO:0030313">
    <property type="term" value="C:cell envelope"/>
    <property type="evidence" value="ECO:0007669"/>
    <property type="project" value="UniProtKB-SubCell"/>
</dbReference>
<feature type="binding site" evidence="7">
    <location>
        <position position="88"/>
    </location>
    <ligand>
        <name>[4Fe-4S] cluster</name>
        <dbReference type="ChEBI" id="CHEBI:49883"/>
        <label>3</label>
    </ligand>
</feature>
<feature type="binding site" evidence="7">
    <location>
        <position position="28"/>
    </location>
    <ligand>
        <name>[4Fe-4S] cluster</name>
        <dbReference type="ChEBI" id="CHEBI:49883"/>
        <label>1</label>
    </ligand>
</feature>
<dbReference type="GO" id="GO:0045333">
    <property type="term" value="P:cellular respiration"/>
    <property type="evidence" value="ECO:0007669"/>
    <property type="project" value="InterPro"/>
</dbReference>
<dbReference type="EMBL" id="CP002547">
    <property type="protein sequence ID" value="ADY56476.1"/>
    <property type="molecule type" value="Genomic_DNA"/>
</dbReference>
<keyword evidence="12" id="KW-1185">Reference proteome</keyword>
<dbReference type="Proteomes" id="UP000007488">
    <property type="component" value="Chromosome"/>
</dbReference>
<dbReference type="PIRSF" id="PIRSF036298">
    <property type="entry name" value="FDH_4Fe4S"/>
    <property type="match status" value="1"/>
</dbReference>
<evidence type="ECO:0000256" key="3">
    <source>
        <dbReference type="ARBA" id="ARBA00022723"/>
    </source>
</evidence>
<dbReference type="GO" id="GO:0015944">
    <property type="term" value="P:formate oxidation"/>
    <property type="evidence" value="ECO:0007669"/>
    <property type="project" value="InterPro"/>
</dbReference>
<dbReference type="PANTHER" id="PTHR43545:SF4">
    <property type="entry name" value="IRON-SULFUR PROTEIN"/>
    <property type="match status" value="1"/>
</dbReference>
<evidence type="ECO:0000256" key="7">
    <source>
        <dbReference type="PIRSR" id="PIRSR036298-50"/>
    </source>
</evidence>
<feature type="binding site" evidence="7">
    <location>
        <position position="126"/>
    </location>
    <ligand>
        <name>[4Fe-4S] cluster</name>
        <dbReference type="ChEBI" id="CHEBI:49883"/>
        <label>4</label>
    </ligand>
</feature>
<keyword evidence="8" id="KW-0812">Transmembrane</keyword>
<feature type="domain" description="4Fe-4S ferredoxin-type" evidence="9">
    <location>
        <begin position="13"/>
        <end position="43"/>
    </location>
</feature>
<feature type="binding site" evidence="7">
    <location>
        <position position="91"/>
    </location>
    <ligand>
        <name>[4Fe-4S] cluster</name>
        <dbReference type="ChEBI" id="CHEBI:49883"/>
        <label>3</label>
    </ligand>
</feature>
<dbReference type="InterPro" id="IPR017896">
    <property type="entry name" value="4Fe4S_Fe-S-bd"/>
</dbReference>
<feature type="binding site" evidence="7">
    <location>
        <position position="100"/>
    </location>
    <ligand>
        <name>[4Fe-4S] cluster</name>
        <dbReference type="ChEBI" id="CHEBI:49883"/>
        <label>4</label>
    </ligand>
</feature>
<protein>
    <submittedName>
        <fullName evidence="10">4Fe-4S ferredoxin iron-sulfur binding domain protein</fullName>
    </submittedName>
</protein>
<evidence type="ECO:0000256" key="6">
    <source>
        <dbReference type="ARBA" id="ARBA00023014"/>
    </source>
</evidence>
<feature type="binding site" evidence="7">
    <location>
        <position position="168"/>
    </location>
    <ligand>
        <name>[4Fe-4S] cluster</name>
        <dbReference type="ChEBI" id="CHEBI:49883"/>
        <label>1</label>
    </ligand>
</feature>
<feature type="binding site" evidence="7">
    <location>
        <position position="152"/>
    </location>
    <ligand>
        <name>[4Fe-4S] cluster</name>
        <dbReference type="ChEBI" id="CHEBI:49883"/>
        <label>2</label>
    </ligand>
</feature>
<dbReference type="eggNOG" id="COG0437">
    <property type="taxonomic scope" value="Bacteria"/>
</dbReference>
<evidence type="ECO:0000313" key="11">
    <source>
        <dbReference type="EMBL" id="ADY56476.1"/>
    </source>
</evidence>
<gene>
    <name evidence="10" type="ordered locus">Sgly_2184</name>
    <name evidence="11" type="ordered locus">Sgly_2187</name>
</gene>
<name>F0T2S4_SYNGF</name>
<feature type="transmembrane region" description="Helical" evidence="8">
    <location>
        <begin position="238"/>
        <end position="259"/>
    </location>
</feature>
<feature type="binding site" evidence="7">
    <location>
        <position position="22"/>
    </location>
    <ligand>
        <name>[4Fe-4S] cluster</name>
        <dbReference type="ChEBI" id="CHEBI:49883"/>
        <label>1</label>
    </ligand>
</feature>
<feature type="binding site" evidence="7">
    <location>
        <position position="123"/>
    </location>
    <ligand>
        <name>[4Fe-4S] cluster</name>
        <dbReference type="ChEBI" id="CHEBI:49883"/>
        <label>4</label>
    </ligand>
</feature>
<accession>F0T2S4</accession>
<evidence type="ECO:0000256" key="5">
    <source>
        <dbReference type="ARBA" id="ARBA00023004"/>
    </source>
</evidence>
<dbReference type="AlphaFoldDB" id="F0T2S4"/>